<comment type="similarity">
    <text evidence="2">Belongs to the plant LTP family.</text>
</comment>
<reference evidence="11" key="1">
    <citation type="submission" date="2021-03" db="EMBL/GenBank/DDBJ databases">
        <authorList>
            <person name="Li Z."/>
            <person name="Yang C."/>
        </authorList>
    </citation>
    <scope>NUCLEOTIDE SEQUENCE</scope>
    <source>
        <strain evidence="11">Dzin_1.0</strain>
        <tissue evidence="11">Leaf</tissue>
    </source>
</reference>
<dbReference type="InterPro" id="IPR016140">
    <property type="entry name" value="Bifunc_inhib/LTP/seed_store"/>
</dbReference>
<dbReference type="OrthoDB" id="659547at2759"/>
<dbReference type="GO" id="GO:0098552">
    <property type="term" value="C:side of membrane"/>
    <property type="evidence" value="ECO:0007669"/>
    <property type="project" value="UniProtKB-KW"/>
</dbReference>
<dbReference type="EMBL" id="JAGGNH010000001">
    <property type="protein sequence ID" value="KAJ0987371.1"/>
    <property type="molecule type" value="Genomic_DNA"/>
</dbReference>
<protein>
    <recommendedName>
        <fullName evidence="10">Bifunctional inhibitor/plant lipid transfer protein/seed storage helical domain-containing protein</fullName>
    </recommendedName>
</protein>
<dbReference type="SUPFAM" id="SSF47699">
    <property type="entry name" value="Bifunctional inhibitor/lipid-transfer protein/seed storage 2S albumin"/>
    <property type="match status" value="1"/>
</dbReference>
<proteinExistence type="inferred from homology"/>
<feature type="transmembrane region" description="Helical" evidence="8">
    <location>
        <begin position="151"/>
        <end position="171"/>
    </location>
</feature>
<reference evidence="11" key="2">
    <citation type="journal article" date="2022" name="Hortic Res">
        <title>The genome of Dioscorea zingiberensis sheds light on the biosynthesis, origin and evolution of the medicinally important diosgenin saponins.</title>
        <authorList>
            <person name="Li Y."/>
            <person name="Tan C."/>
            <person name="Li Z."/>
            <person name="Guo J."/>
            <person name="Li S."/>
            <person name="Chen X."/>
            <person name="Wang C."/>
            <person name="Dai X."/>
            <person name="Yang H."/>
            <person name="Song W."/>
            <person name="Hou L."/>
            <person name="Xu J."/>
            <person name="Tong Z."/>
            <person name="Xu A."/>
            <person name="Yuan X."/>
            <person name="Wang W."/>
            <person name="Yang Q."/>
            <person name="Chen L."/>
            <person name="Sun Z."/>
            <person name="Wang K."/>
            <person name="Pan B."/>
            <person name="Chen J."/>
            <person name="Bao Y."/>
            <person name="Liu F."/>
            <person name="Qi X."/>
            <person name="Gang D.R."/>
            <person name="Wen J."/>
            <person name="Li J."/>
        </authorList>
    </citation>
    <scope>NUCLEOTIDE SEQUENCE</scope>
    <source>
        <strain evidence="11">Dzin_1.0</strain>
    </source>
</reference>
<evidence type="ECO:0000256" key="6">
    <source>
        <dbReference type="ARBA" id="ARBA00023180"/>
    </source>
</evidence>
<dbReference type="GO" id="GO:0008289">
    <property type="term" value="F:lipid binding"/>
    <property type="evidence" value="ECO:0007669"/>
    <property type="project" value="InterPro"/>
</dbReference>
<dbReference type="InterPro" id="IPR043325">
    <property type="entry name" value="LTSS"/>
</dbReference>
<evidence type="ECO:0000313" key="12">
    <source>
        <dbReference type="Proteomes" id="UP001085076"/>
    </source>
</evidence>
<comment type="subcellular location">
    <subcellularLocation>
        <location evidence="1">Cell membrane</location>
        <topology evidence="1">Lipid-anchor</topology>
        <topology evidence="1">GPI-anchor</topology>
    </subcellularLocation>
</comment>
<keyword evidence="3" id="KW-0336">GPI-anchor</keyword>
<dbReference type="SMART" id="SM00499">
    <property type="entry name" value="AAI"/>
    <property type="match status" value="1"/>
</dbReference>
<evidence type="ECO:0000256" key="9">
    <source>
        <dbReference type="SAM" id="SignalP"/>
    </source>
</evidence>
<keyword evidence="8" id="KW-0472">Membrane</keyword>
<feature type="chain" id="PRO_5038955270" description="Bifunctional inhibitor/plant lipid transfer protein/seed storage helical domain-containing protein" evidence="9">
    <location>
        <begin position="26"/>
        <end position="172"/>
    </location>
</feature>
<dbReference type="PRINTS" id="PR00382">
    <property type="entry name" value="LIPIDTRNSFER"/>
</dbReference>
<evidence type="ECO:0000256" key="4">
    <source>
        <dbReference type="ARBA" id="ARBA00022729"/>
    </source>
</evidence>
<accession>A0A9D5D902</accession>
<name>A0A9D5D902_9LILI</name>
<keyword evidence="6" id="KW-0325">Glycoprotein</keyword>
<feature type="signal peptide" evidence="9">
    <location>
        <begin position="1"/>
        <end position="25"/>
    </location>
</feature>
<evidence type="ECO:0000256" key="2">
    <source>
        <dbReference type="ARBA" id="ARBA00009748"/>
    </source>
</evidence>
<keyword evidence="12" id="KW-1185">Reference proteome</keyword>
<keyword evidence="7" id="KW-0449">Lipoprotein</keyword>
<dbReference type="PANTHER" id="PTHR33044">
    <property type="entry name" value="BIFUNCTIONAL INHIBITOR/LIPID-TRANSFER PROTEIN/SEED STORAGE 2S ALBUMIN SUPERFAMILY PROTEIN-RELATED"/>
    <property type="match status" value="1"/>
</dbReference>
<evidence type="ECO:0000256" key="1">
    <source>
        <dbReference type="ARBA" id="ARBA00004609"/>
    </source>
</evidence>
<dbReference type="AlphaFoldDB" id="A0A9D5D902"/>
<evidence type="ECO:0000256" key="3">
    <source>
        <dbReference type="ARBA" id="ARBA00022622"/>
    </source>
</evidence>
<sequence>MACMKTPWMFMVCMLVLTVGMAVDGAVPVGAPAAMDCSDAILNLADCLSFVQVGSSVEKPEGKCCSGLKKVVKEDVSCLCEAFKRGADFGVKINMTKALALPHSCGVRTPSISNCKIAVAGGPSSAPAPSPVAPFSETPASAPETHSSARMALQSPSMVLAMAIVLFFVWCY</sequence>
<organism evidence="11 12">
    <name type="scientific">Dioscorea zingiberensis</name>
    <dbReference type="NCBI Taxonomy" id="325984"/>
    <lineage>
        <taxon>Eukaryota</taxon>
        <taxon>Viridiplantae</taxon>
        <taxon>Streptophyta</taxon>
        <taxon>Embryophyta</taxon>
        <taxon>Tracheophyta</taxon>
        <taxon>Spermatophyta</taxon>
        <taxon>Magnoliopsida</taxon>
        <taxon>Liliopsida</taxon>
        <taxon>Dioscoreales</taxon>
        <taxon>Dioscoreaceae</taxon>
        <taxon>Dioscorea</taxon>
    </lineage>
</organism>
<feature type="domain" description="Bifunctional inhibitor/plant lipid transfer protein/seed storage helical" evidence="10">
    <location>
        <begin position="37"/>
        <end position="115"/>
    </location>
</feature>
<dbReference type="Gene3D" id="1.10.110.10">
    <property type="entry name" value="Plant lipid-transfer and hydrophobic proteins"/>
    <property type="match status" value="1"/>
</dbReference>
<comment type="caution">
    <text evidence="11">The sequence shown here is derived from an EMBL/GenBank/DDBJ whole genome shotgun (WGS) entry which is preliminary data.</text>
</comment>
<keyword evidence="4 9" id="KW-0732">Signal</keyword>
<evidence type="ECO:0000256" key="8">
    <source>
        <dbReference type="SAM" id="Phobius"/>
    </source>
</evidence>
<dbReference type="GO" id="GO:0005886">
    <property type="term" value="C:plasma membrane"/>
    <property type="evidence" value="ECO:0007669"/>
    <property type="project" value="UniProtKB-SubCell"/>
</dbReference>
<evidence type="ECO:0000313" key="11">
    <source>
        <dbReference type="EMBL" id="KAJ0987371.1"/>
    </source>
</evidence>
<dbReference type="CDD" id="cd00010">
    <property type="entry name" value="AAI_LTSS"/>
    <property type="match status" value="1"/>
</dbReference>
<gene>
    <name evidence="11" type="ORF">J5N97_005727</name>
</gene>
<evidence type="ECO:0000256" key="7">
    <source>
        <dbReference type="ARBA" id="ARBA00023288"/>
    </source>
</evidence>
<dbReference type="InterPro" id="IPR000528">
    <property type="entry name" value="Plant_nsLTP"/>
</dbReference>
<dbReference type="InterPro" id="IPR036312">
    <property type="entry name" value="Bifun_inhib/LTP/seed_sf"/>
</dbReference>
<keyword evidence="8" id="KW-0812">Transmembrane</keyword>
<dbReference type="Pfam" id="PF14368">
    <property type="entry name" value="LTP_2"/>
    <property type="match status" value="1"/>
</dbReference>
<keyword evidence="5" id="KW-1015">Disulfide bond</keyword>
<evidence type="ECO:0000259" key="10">
    <source>
        <dbReference type="SMART" id="SM00499"/>
    </source>
</evidence>
<dbReference type="FunFam" id="1.10.110.10:FF:000001">
    <property type="entry name" value="Bifunctional inhibitor/lipid-transfer protein/seed storage 2S albumin superfamily protein"/>
    <property type="match status" value="1"/>
</dbReference>
<evidence type="ECO:0000256" key="5">
    <source>
        <dbReference type="ARBA" id="ARBA00023157"/>
    </source>
</evidence>
<keyword evidence="8" id="KW-1133">Transmembrane helix</keyword>
<dbReference type="Proteomes" id="UP001085076">
    <property type="component" value="Miscellaneous, Linkage group lg01"/>
</dbReference>
<dbReference type="GO" id="GO:0006869">
    <property type="term" value="P:lipid transport"/>
    <property type="evidence" value="ECO:0007669"/>
    <property type="project" value="InterPro"/>
</dbReference>